<evidence type="ECO:0000256" key="1">
    <source>
        <dbReference type="SAM" id="MobiDB-lite"/>
    </source>
</evidence>
<feature type="compositionally biased region" description="Polar residues" evidence="1">
    <location>
        <begin position="101"/>
        <end position="115"/>
    </location>
</feature>
<comment type="caution">
    <text evidence="2">The sequence shown here is derived from an EMBL/GenBank/DDBJ whole genome shotgun (WGS) entry which is preliminary data.</text>
</comment>
<organism evidence="2 3">
    <name type="scientific">Curvularia kusanoi</name>
    <name type="common">Cochliobolus kusanoi</name>
    <dbReference type="NCBI Taxonomy" id="90978"/>
    <lineage>
        <taxon>Eukaryota</taxon>
        <taxon>Fungi</taxon>
        <taxon>Dikarya</taxon>
        <taxon>Ascomycota</taxon>
        <taxon>Pezizomycotina</taxon>
        <taxon>Dothideomycetes</taxon>
        <taxon>Pleosporomycetidae</taxon>
        <taxon>Pleosporales</taxon>
        <taxon>Pleosporineae</taxon>
        <taxon>Pleosporaceae</taxon>
        <taxon>Curvularia</taxon>
    </lineage>
</organism>
<dbReference type="OrthoDB" id="3678528at2759"/>
<dbReference type="AlphaFoldDB" id="A0A9P4TKE3"/>
<protein>
    <submittedName>
        <fullName evidence="2">Uncharacterized protein</fullName>
    </submittedName>
</protein>
<feature type="compositionally biased region" description="Basic and acidic residues" evidence="1">
    <location>
        <begin position="116"/>
        <end position="130"/>
    </location>
</feature>
<gene>
    <name evidence="2" type="ORF">E8E13_011002</name>
</gene>
<name>A0A9P4TKE3_CURKU</name>
<sequence length="183" mass="20723">MAKDRFRARPKRLLDNDAAERQDDQIAPEVASGCIDALQRWALVTANIAQGSHRANEAEMVDRVRDRYENKDLSRASYQNHHPGTELERSYPAVDTPPPKQGNQRVSLVSTLHQTPNDRKSPTPKDREADLPQAKRRRSRSPDAKSDNTVDGVALSGEWKLASEDEVKLSKKVKRTRTFIEID</sequence>
<dbReference type="EMBL" id="SWKU01000004">
    <property type="protein sequence ID" value="KAF3007892.1"/>
    <property type="molecule type" value="Genomic_DNA"/>
</dbReference>
<dbReference type="Proteomes" id="UP000801428">
    <property type="component" value="Unassembled WGS sequence"/>
</dbReference>
<keyword evidence="3" id="KW-1185">Reference proteome</keyword>
<reference evidence="2" key="1">
    <citation type="submission" date="2019-04" db="EMBL/GenBank/DDBJ databases">
        <title>Sequencing of skin fungus with MAO and IRED activity.</title>
        <authorList>
            <person name="Marsaioli A.J."/>
            <person name="Bonatto J.M.C."/>
            <person name="Reis Junior O."/>
        </authorList>
    </citation>
    <scope>NUCLEOTIDE SEQUENCE</scope>
    <source>
        <strain evidence="2">30M1</strain>
    </source>
</reference>
<accession>A0A9P4TKE3</accession>
<evidence type="ECO:0000313" key="3">
    <source>
        <dbReference type="Proteomes" id="UP000801428"/>
    </source>
</evidence>
<proteinExistence type="predicted"/>
<feature type="region of interest" description="Disordered" evidence="1">
    <location>
        <begin position="1"/>
        <end position="21"/>
    </location>
</feature>
<evidence type="ECO:0000313" key="2">
    <source>
        <dbReference type="EMBL" id="KAF3007892.1"/>
    </source>
</evidence>
<feature type="region of interest" description="Disordered" evidence="1">
    <location>
        <begin position="74"/>
        <end position="160"/>
    </location>
</feature>